<dbReference type="EMBL" id="CP014227">
    <property type="protein sequence ID" value="AMD84158.1"/>
    <property type="molecule type" value="Genomic_DNA"/>
</dbReference>
<dbReference type="RefSeq" id="WP_066427653.1">
    <property type="nucleotide sequence ID" value="NZ_CP014227.1"/>
</dbReference>
<protein>
    <submittedName>
        <fullName evidence="2">Uncharacterized protein</fullName>
    </submittedName>
</protein>
<gene>
    <name evidence="1" type="ORF">AXF12_00565</name>
    <name evidence="2" type="ORF">SAMEA44541418_01659</name>
</gene>
<dbReference type="AlphaFoldDB" id="A0AAX2GZ56"/>
<organism evidence="2 4">
    <name type="scientific">Capnocytophaga haemolytica</name>
    <dbReference type="NCBI Taxonomy" id="45243"/>
    <lineage>
        <taxon>Bacteria</taxon>
        <taxon>Pseudomonadati</taxon>
        <taxon>Bacteroidota</taxon>
        <taxon>Flavobacteriia</taxon>
        <taxon>Flavobacteriales</taxon>
        <taxon>Flavobacteriaceae</taxon>
        <taxon>Capnocytophaga</taxon>
    </lineage>
</organism>
<proteinExistence type="predicted"/>
<dbReference type="KEGG" id="chg:AXF12_00565"/>
<sequence length="119" mass="14100">METVVRKTVHREAQHNVPAMTEEEYIDYCLDNGIPLSEAQHRKIVKDAQEVTVRLIAEGKLRSYKKEYPSDYEKYLYMVNDHPDDEDSLPRMMTEEEIRAYNQEVDKRIAQRVKEPANK</sequence>
<dbReference type="Proteomes" id="UP000215539">
    <property type="component" value="Chromosome 1"/>
</dbReference>
<dbReference type="EMBL" id="LT906449">
    <property type="protein sequence ID" value="SNV13025.1"/>
    <property type="molecule type" value="Genomic_DNA"/>
</dbReference>
<keyword evidence="3" id="KW-1185">Reference proteome</keyword>
<evidence type="ECO:0000313" key="1">
    <source>
        <dbReference type="EMBL" id="AMD84158.1"/>
    </source>
</evidence>
<evidence type="ECO:0000313" key="3">
    <source>
        <dbReference type="Proteomes" id="UP000065822"/>
    </source>
</evidence>
<reference evidence="2 4" key="2">
    <citation type="submission" date="2017-06" db="EMBL/GenBank/DDBJ databases">
        <authorList>
            <consortium name="Pathogen Informatics"/>
        </authorList>
    </citation>
    <scope>NUCLEOTIDE SEQUENCE [LARGE SCALE GENOMIC DNA]</scope>
    <source>
        <strain evidence="2 4">NCTC12947</strain>
    </source>
</reference>
<name>A0AAX2GZ56_9FLAO</name>
<accession>A0AAX2GZ56</accession>
<reference evidence="1 3" key="1">
    <citation type="submission" date="2016-02" db="EMBL/GenBank/DDBJ databases">
        <authorList>
            <person name="Holder M.E."/>
            <person name="Ajami N.J."/>
            <person name="Petrosino J.F."/>
        </authorList>
    </citation>
    <scope>NUCLEOTIDE SEQUENCE [LARGE SCALE GENOMIC DNA]</scope>
    <source>
        <strain evidence="1 3">CCUG 32990</strain>
    </source>
</reference>
<dbReference type="Proteomes" id="UP000065822">
    <property type="component" value="Chromosome"/>
</dbReference>
<evidence type="ECO:0000313" key="2">
    <source>
        <dbReference type="EMBL" id="SNV13025.1"/>
    </source>
</evidence>
<evidence type="ECO:0000313" key="4">
    <source>
        <dbReference type="Proteomes" id="UP000215539"/>
    </source>
</evidence>